<accession>A0ABN3H3V0</accession>
<feature type="compositionally biased region" description="Low complexity" evidence="1">
    <location>
        <begin position="382"/>
        <end position="391"/>
    </location>
</feature>
<feature type="transmembrane region" description="Helical" evidence="2">
    <location>
        <begin position="12"/>
        <end position="33"/>
    </location>
</feature>
<proteinExistence type="predicted"/>
<feature type="compositionally biased region" description="Acidic residues" evidence="1">
    <location>
        <begin position="450"/>
        <end position="463"/>
    </location>
</feature>
<feature type="compositionally biased region" description="Low complexity" evidence="1">
    <location>
        <begin position="476"/>
        <end position="490"/>
    </location>
</feature>
<feature type="compositionally biased region" description="Low complexity" evidence="1">
    <location>
        <begin position="515"/>
        <end position="527"/>
    </location>
</feature>
<comment type="caution">
    <text evidence="3">The sequence shown here is derived from an EMBL/GenBank/DDBJ whole genome shotgun (WGS) entry which is preliminary data.</text>
</comment>
<sequence length="536" mass="55751">MYTWLALGMPDRASWLILLGFLAVLTLVLWGTARLIRSQGGPRRACRRIVWEARMTRRAFAEPFRVLRRHRRWARILSGHLADPTASDRALAALDHADAVADDGCYALAVQLNPARDRVRVVLAGRDPGAPATPWQEATADPGEWTWSAPAASLDGPGGPDRLLLALGVDRRLPGVVLVDWSRGPAALAVEGDPHAARGVLQALAAQIDHLPDGPPVHVARGVHPRHHGPDLDTLLDTLGDGPPPGDPDAGPTVTPVVVCWSPAPDQAARLSELCAAGRLRALVGGRLPGACWTLHVEPGGRLLAPGLQLDLESAALPRAIARTIRRTPRRPAAATGVPGPGSAAPAAAEAGARAESPAGARTETRAEARAEADVAGDFAEPEPQAAAARPVPVPVPAPATVPGPRAEPDLAEPDFTEPDLAEPDFTEPDLAEPHFTEPDLAEPHFTEPDLAEPDFTEPDPAEPDGGPGPAPRSPAPAAEQATPARTAEPAEPDPGRADGAGDDDLAEPAPAAPPSRSGGISAASGPTNERTSSQP</sequence>
<protein>
    <recommendedName>
        <fullName evidence="5">Type VII secretion protein EccE</fullName>
    </recommendedName>
</protein>
<keyword evidence="2" id="KW-0472">Membrane</keyword>
<reference evidence="3 4" key="1">
    <citation type="journal article" date="2019" name="Int. J. Syst. Evol. Microbiol.">
        <title>The Global Catalogue of Microorganisms (GCM) 10K type strain sequencing project: providing services to taxonomists for standard genome sequencing and annotation.</title>
        <authorList>
            <consortium name="The Broad Institute Genomics Platform"/>
            <consortium name="The Broad Institute Genome Sequencing Center for Infectious Disease"/>
            <person name="Wu L."/>
            <person name="Ma J."/>
        </authorList>
    </citation>
    <scope>NUCLEOTIDE SEQUENCE [LARGE SCALE GENOMIC DNA]</scope>
    <source>
        <strain evidence="3 4">JCM 4316</strain>
    </source>
</reference>
<feature type="compositionally biased region" description="Low complexity" evidence="1">
    <location>
        <begin position="331"/>
        <end position="362"/>
    </location>
</feature>
<gene>
    <name evidence="3" type="ORF">GCM10010246_71190</name>
</gene>
<name>A0ABN3H3V0_9ACTN</name>
<evidence type="ECO:0008006" key="5">
    <source>
        <dbReference type="Google" id="ProtNLM"/>
    </source>
</evidence>
<feature type="region of interest" description="Disordered" evidence="1">
    <location>
        <begin position="323"/>
        <end position="536"/>
    </location>
</feature>
<evidence type="ECO:0000313" key="3">
    <source>
        <dbReference type="EMBL" id="GAA2367639.1"/>
    </source>
</evidence>
<evidence type="ECO:0000256" key="2">
    <source>
        <dbReference type="SAM" id="Phobius"/>
    </source>
</evidence>
<feature type="compositionally biased region" description="Basic and acidic residues" evidence="1">
    <location>
        <begin position="363"/>
        <end position="373"/>
    </location>
</feature>
<organism evidence="3 4">
    <name type="scientific">Streptomyces cuspidosporus</name>
    <dbReference type="NCBI Taxonomy" id="66882"/>
    <lineage>
        <taxon>Bacteria</taxon>
        <taxon>Bacillati</taxon>
        <taxon>Actinomycetota</taxon>
        <taxon>Actinomycetes</taxon>
        <taxon>Kitasatosporales</taxon>
        <taxon>Streptomycetaceae</taxon>
        <taxon>Streptomyces</taxon>
    </lineage>
</organism>
<keyword evidence="2" id="KW-0812">Transmembrane</keyword>
<evidence type="ECO:0000313" key="4">
    <source>
        <dbReference type="Proteomes" id="UP001500253"/>
    </source>
</evidence>
<feature type="compositionally biased region" description="Acidic residues" evidence="1">
    <location>
        <begin position="410"/>
        <end position="431"/>
    </location>
</feature>
<dbReference type="Proteomes" id="UP001500253">
    <property type="component" value="Unassembled WGS sequence"/>
</dbReference>
<keyword evidence="2" id="KW-1133">Transmembrane helix</keyword>
<feature type="compositionally biased region" description="Pro residues" evidence="1">
    <location>
        <begin position="392"/>
        <end position="402"/>
    </location>
</feature>
<feature type="compositionally biased region" description="Basic and acidic residues" evidence="1">
    <location>
        <begin position="432"/>
        <end position="448"/>
    </location>
</feature>
<evidence type="ECO:0000256" key="1">
    <source>
        <dbReference type="SAM" id="MobiDB-lite"/>
    </source>
</evidence>
<dbReference type="EMBL" id="BAAASD010000045">
    <property type="protein sequence ID" value="GAA2367639.1"/>
    <property type="molecule type" value="Genomic_DNA"/>
</dbReference>
<keyword evidence="4" id="KW-1185">Reference proteome</keyword>